<evidence type="ECO:0000313" key="4">
    <source>
        <dbReference type="EMBL" id="EFA80857.1"/>
    </source>
</evidence>
<gene>
    <name evidence="4" type="ORF">PPL_06446</name>
</gene>
<evidence type="ECO:0000256" key="3">
    <source>
        <dbReference type="RuleBase" id="RU000363"/>
    </source>
</evidence>
<keyword evidence="2" id="KW-0560">Oxidoreductase</keyword>
<dbReference type="SUPFAM" id="SSF51735">
    <property type="entry name" value="NAD(P)-binding Rossmann-fold domains"/>
    <property type="match status" value="1"/>
</dbReference>
<dbReference type="InterPro" id="IPR036291">
    <property type="entry name" value="NAD(P)-bd_dom_sf"/>
</dbReference>
<dbReference type="InParanoid" id="D3BD65"/>
<dbReference type="RefSeq" id="XP_020432976.1">
    <property type="nucleotide sequence ID" value="XM_020577302.1"/>
</dbReference>
<name>D3BD65_HETP5</name>
<evidence type="ECO:0000256" key="2">
    <source>
        <dbReference type="ARBA" id="ARBA00023002"/>
    </source>
</evidence>
<protein>
    <submittedName>
        <fullName evidence="4">Uncharacterized protein</fullName>
    </submittedName>
</protein>
<dbReference type="EMBL" id="ADBJ01000028">
    <property type="protein sequence ID" value="EFA80857.1"/>
    <property type="molecule type" value="Genomic_DNA"/>
</dbReference>
<accession>D3BD65</accession>
<dbReference type="InterPro" id="IPR002347">
    <property type="entry name" value="SDR_fam"/>
</dbReference>
<keyword evidence="5" id="KW-1185">Reference proteome</keyword>
<dbReference type="PRINTS" id="PR00080">
    <property type="entry name" value="SDRFAMILY"/>
</dbReference>
<dbReference type="AlphaFoldDB" id="D3BD65"/>
<reference evidence="4 5" key="1">
    <citation type="journal article" date="2011" name="Genome Res.">
        <title>Phylogeny-wide analysis of social amoeba genomes highlights ancient origins for complex intercellular communication.</title>
        <authorList>
            <person name="Heidel A.J."/>
            <person name="Lawal H.M."/>
            <person name="Felder M."/>
            <person name="Schilde C."/>
            <person name="Helps N.R."/>
            <person name="Tunggal B."/>
            <person name="Rivero F."/>
            <person name="John U."/>
            <person name="Schleicher M."/>
            <person name="Eichinger L."/>
            <person name="Platzer M."/>
            <person name="Noegel A.A."/>
            <person name="Schaap P."/>
            <person name="Gloeckner G."/>
        </authorList>
    </citation>
    <scope>NUCLEOTIDE SEQUENCE [LARGE SCALE GENOMIC DNA]</scope>
    <source>
        <strain evidence="5">ATCC 26659 / Pp 5 / PN500</strain>
    </source>
</reference>
<dbReference type="Gene3D" id="3.40.50.720">
    <property type="entry name" value="NAD(P)-binding Rossmann-like Domain"/>
    <property type="match status" value="1"/>
</dbReference>
<organism evidence="4 5">
    <name type="scientific">Heterostelium pallidum (strain ATCC 26659 / Pp 5 / PN500)</name>
    <name type="common">Cellular slime mold</name>
    <name type="synonym">Polysphondylium pallidum</name>
    <dbReference type="NCBI Taxonomy" id="670386"/>
    <lineage>
        <taxon>Eukaryota</taxon>
        <taxon>Amoebozoa</taxon>
        <taxon>Evosea</taxon>
        <taxon>Eumycetozoa</taxon>
        <taxon>Dictyostelia</taxon>
        <taxon>Acytosteliales</taxon>
        <taxon>Acytosteliaceae</taxon>
        <taxon>Heterostelium</taxon>
    </lineage>
</organism>
<dbReference type="Proteomes" id="UP000001396">
    <property type="component" value="Unassembled WGS sequence"/>
</dbReference>
<comment type="caution">
    <text evidence="4">The sequence shown here is derived from an EMBL/GenBank/DDBJ whole genome shotgun (WGS) entry which is preliminary data.</text>
</comment>
<comment type="similarity">
    <text evidence="1 3">Belongs to the short-chain dehydrogenases/reductases (SDR) family.</text>
</comment>
<dbReference type="OMA" id="WKDVICD"/>
<dbReference type="CDD" id="cd05374">
    <property type="entry name" value="17beta-HSD-like_SDR_c"/>
    <property type="match status" value="1"/>
</dbReference>
<proteinExistence type="inferred from homology"/>
<dbReference type="InterPro" id="IPR051911">
    <property type="entry name" value="SDR_oxidoreductase"/>
</dbReference>
<evidence type="ECO:0000313" key="5">
    <source>
        <dbReference type="Proteomes" id="UP000001396"/>
    </source>
</evidence>
<dbReference type="PANTHER" id="PTHR43976:SF16">
    <property type="entry name" value="SHORT-CHAIN DEHYDROGENASE_REDUCTASE FAMILY PROTEIN"/>
    <property type="match status" value="1"/>
</dbReference>
<dbReference type="STRING" id="670386.D3BD65"/>
<sequence length="296" mass="32974">MSSLEIKSVDKVWYITGASSGIGLILVKQLLTYGFKVVGTTRDKQRLVDAVGHVGNTDHFLAVQVDLLNEDSIKQSLNDSLNKFGRIDVVVNNAGFSISGALEENSDKEVRANFDTNVFGVFNVLRNITPILRSQQFGYVFSMSTICALQGLTGHSTYCATKFALDGLMESYAQEVKPFGIKVTIINLGATRTPILDADVYKPNKQIEDYKHVHGVLDFIINQYSGTQPCDPSKILDILIRVYQSEGDTAHLFISPESHSMLKIRTDLLFNDQKRWEEFTNQTDFETNGSNSDMTP</sequence>
<dbReference type="PRINTS" id="PR00081">
    <property type="entry name" value="GDHRDH"/>
</dbReference>
<evidence type="ECO:0000256" key="1">
    <source>
        <dbReference type="ARBA" id="ARBA00006484"/>
    </source>
</evidence>
<dbReference type="FunCoup" id="D3BD65">
    <property type="interactions" value="32"/>
</dbReference>
<dbReference type="Pfam" id="PF00106">
    <property type="entry name" value="adh_short"/>
    <property type="match status" value="1"/>
</dbReference>
<dbReference type="GeneID" id="31361928"/>
<dbReference type="PANTHER" id="PTHR43976">
    <property type="entry name" value="SHORT CHAIN DEHYDROGENASE"/>
    <property type="match status" value="1"/>
</dbReference>
<dbReference type="GO" id="GO:0016491">
    <property type="term" value="F:oxidoreductase activity"/>
    <property type="evidence" value="ECO:0007669"/>
    <property type="project" value="UniProtKB-KW"/>
</dbReference>